<organism evidence="2 3">
    <name type="scientific">Pieris macdunnoughi</name>
    <dbReference type="NCBI Taxonomy" id="345717"/>
    <lineage>
        <taxon>Eukaryota</taxon>
        <taxon>Metazoa</taxon>
        <taxon>Ecdysozoa</taxon>
        <taxon>Arthropoda</taxon>
        <taxon>Hexapoda</taxon>
        <taxon>Insecta</taxon>
        <taxon>Pterygota</taxon>
        <taxon>Neoptera</taxon>
        <taxon>Endopterygota</taxon>
        <taxon>Lepidoptera</taxon>
        <taxon>Glossata</taxon>
        <taxon>Ditrysia</taxon>
        <taxon>Papilionoidea</taxon>
        <taxon>Pieridae</taxon>
        <taxon>Pierinae</taxon>
        <taxon>Pieris</taxon>
    </lineage>
</organism>
<reference evidence="2" key="1">
    <citation type="submission" date="2021-02" db="EMBL/GenBank/DDBJ databases">
        <authorList>
            <person name="Steward A R."/>
        </authorList>
    </citation>
    <scope>NUCLEOTIDE SEQUENCE</scope>
</reference>
<sequence>MTYLDINLRIIRDGELAYASRRRRGVSAHILRLIAPLWRDGWPKPHPMHTAPSRTSGKPSPNTRVVLRNSIIVRFVSFDNAPTVTLKVLQYP</sequence>
<evidence type="ECO:0000313" key="2">
    <source>
        <dbReference type="EMBL" id="CAF4793126.1"/>
    </source>
</evidence>
<keyword evidence="3" id="KW-1185">Reference proteome</keyword>
<dbReference type="Proteomes" id="UP000663880">
    <property type="component" value="Unassembled WGS sequence"/>
</dbReference>
<proteinExistence type="predicted"/>
<gene>
    <name evidence="2" type="ORF">PMACD_LOCUS3006</name>
</gene>
<dbReference type="OrthoDB" id="10506630at2759"/>
<feature type="region of interest" description="Disordered" evidence="1">
    <location>
        <begin position="42"/>
        <end position="62"/>
    </location>
</feature>
<protein>
    <submittedName>
        <fullName evidence="2">Uncharacterized protein</fullName>
    </submittedName>
</protein>
<dbReference type="EMBL" id="CAJOBZ010000005">
    <property type="protein sequence ID" value="CAF4793126.1"/>
    <property type="molecule type" value="Genomic_DNA"/>
</dbReference>
<dbReference type="AlphaFoldDB" id="A0A821NSC2"/>
<feature type="compositionally biased region" description="Polar residues" evidence="1">
    <location>
        <begin position="52"/>
        <end position="62"/>
    </location>
</feature>
<accession>A0A821NSC2</accession>
<comment type="caution">
    <text evidence="2">The sequence shown here is derived from an EMBL/GenBank/DDBJ whole genome shotgun (WGS) entry which is preliminary data.</text>
</comment>
<name>A0A821NSC2_9NEOP</name>
<evidence type="ECO:0000313" key="3">
    <source>
        <dbReference type="Proteomes" id="UP000663880"/>
    </source>
</evidence>
<evidence type="ECO:0000256" key="1">
    <source>
        <dbReference type="SAM" id="MobiDB-lite"/>
    </source>
</evidence>